<evidence type="ECO:0000256" key="1">
    <source>
        <dbReference type="SAM" id="MobiDB-lite"/>
    </source>
</evidence>
<keyword evidence="2" id="KW-0732">Signal</keyword>
<evidence type="ECO:0008006" key="4">
    <source>
        <dbReference type="Google" id="ProtNLM"/>
    </source>
</evidence>
<accession>A0A832EJE9</accession>
<evidence type="ECO:0000313" key="3">
    <source>
        <dbReference type="EMBL" id="HFK97449.1"/>
    </source>
</evidence>
<protein>
    <recommendedName>
        <fullName evidence="4">LPP20 lipoprotein</fullName>
    </recommendedName>
</protein>
<sequence length="448" mass="47217">MRRRFGAPCAFLLIWTVFCLLGTAKPGGAQGASQTFVAQGTVPLQPANRAQSRSQALEDLLRQAVLQALGTFVPGQVLAQKNKEIRKDILTQSERYAKSFKILGEYVDGDLYRIQGAVDVAMEALRSDAAKLGLVAAGPVSQGEAPSGPRPAASASKEEPQPASAPTAQPSSERNAAEAASVKRVLWAVAENWEGSWRLGAGENASAQGSLGEWAVQEASDYAWRLDLLSASTVLKAPPWDEESQKQLIDQARRQGQSHVVFGTARRAGNVLELRLKVVDAASGRVLSVSEDRVGAPEAELSEGLITLAAVAVSKVDTALSGALAPSPPQPAQPSGPSGAPSALPSGAWHIAVKGDASYAAWLSMEKKLSETSKAFTVDSVVLETEAVVVRANNVDPDKVTGLDGMRVGLNLVLRLEGIDPAARKITMTVVPATAEPEVPKERESKTP</sequence>
<feature type="signal peptide" evidence="2">
    <location>
        <begin position="1"/>
        <end position="24"/>
    </location>
</feature>
<comment type="caution">
    <text evidence="3">The sequence shown here is derived from an EMBL/GenBank/DDBJ whole genome shotgun (WGS) entry which is preliminary data.</text>
</comment>
<gene>
    <name evidence="3" type="ORF">ENS06_09040</name>
</gene>
<name>A0A832EJE9_9BACT</name>
<feature type="region of interest" description="Disordered" evidence="1">
    <location>
        <begin position="322"/>
        <end position="343"/>
    </location>
</feature>
<feature type="chain" id="PRO_5032932670" description="LPP20 lipoprotein" evidence="2">
    <location>
        <begin position="25"/>
        <end position="448"/>
    </location>
</feature>
<evidence type="ECO:0000256" key="2">
    <source>
        <dbReference type="SAM" id="SignalP"/>
    </source>
</evidence>
<reference evidence="3" key="1">
    <citation type="journal article" date="2020" name="mSystems">
        <title>Genome- and Community-Level Interaction Insights into Carbon Utilization and Element Cycling Functions of Hydrothermarchaeota in Hydrothermal Sediment.</title>
        <authorList>
            <person name="Zhou Z."/>
            <person name="Liu Y."/>
            <person name="Xu W."/>
            <person name="Pan J."/>
            <person name="Luo Z.H."/>
            <person name="Li M."/>
        </authorList>
    </citation>
    <scope>NUCLEOTIDE SEQUENCE [LARGE SCALE GENOMIC DNA]</scope>
    <source>
        <strain evidence="3">SpSt-456</strain>
    </source>
</reference>
<feature type="region of interest" description="Disordered" evidence="1">
    <location>
        <begin position="139"/>
        <end position="176"/>
    </location>
</feature>
<proteinExistence type="predicted"/>
<dbReference type="AlphaFoldDB" id="A0A832EJE9"/>
<dbReference type="EMBL" id="DSTK01000026">
    <property type="protein sequence ID" value="HFK97449.1"/>
    <property type="molecule type" value="Genomic_DNA"/>
</dbReference>
<organism evidence="3">
    <name type="scientific">Desulfacinum infernum</name>
    <dbReference type="NCBI Taxonomy" id="35837"/>
    <lineage>
        <taxon>Bacteria</taxon>
        <taxon>Pseudomonadati</taxon>
        <taxon>Thermodesulfobacteriota</taxon>
        <taxon>Syntrophobacteria</taxon>
        <taxon>Syntrophobacterales</taxon>
        <taxon>Syntrophobacteraceae</taxon>
        <taxon>Desulfacinum</taxon>
    </lineage>
</organism>
<feature type="compositionally biased region" description="Low complexity" evidence="1">
    <location>
        <begin position="145"/>
        <end position="173"/>
    </location>
</feature>